<keyword evidence="1" id="KW-0175">Coiled coil</keyword>
<feature type="compositionally biased region" description="Polar residues" evidence="2">
    <location>
        <begin position="1"/>
        <end position="32"/>
    </location>
</feature>
<sequence length="127" mass="14149">MSNGSLSSSDYHSTTPSLDHSEASATSSSTDVKATARASTNTTSVYASASVTTNVNTNFLPYTSSLKDELVDTMADLVKSEMLLEKKTDDNEENERIRRKKRKLEVLLELNKLEEDELNDAKRRKDK</sequence>
<gene>
    <name evidence="3" type="ORF">MUCCIDRAFT_158385</name>
</gene>
<name>A0A162RRC3_MUCCL</name>
<dbReference type="Proteomes" id="UP000077051">
    <property type="component" value="Unassembled WGS sequence"/>
</dbReference>
<proteinExistence type="predicted"/>
<accession>A0A162RRC3</accession>
<dbReference type="OrthoDB" id="2290211at2759"/>
<organism evidence="3 4">
    <name type="scientific">Mucor lusitanicus CBS 277.49</name>
    <dbReference type="NCBI Taxonomy" id="747725"/>
    <lineage>
        <taxon>Eukaryota</taxon>
        <taxon>Fungi</taxon>
        <taxon>Fungi incertae sedis</taxon>
        <taxon>Mucoromycota</taxon>
        <taxon>Mucoromycotina</taxon>
        <taxon>Mucoromycetes</taxon>
        <taxon>Mucorales</taxon>
        <taxon>Mucorineae</taxon>
        <taxon>Mucoraceae</taxon>
        <taxon>Mucor</taxon>
    </lineage>
</organism>
<feature type="coiled-coil region" evidence="1">
    <location>
        <begin position="97"/>
        <end position="124"/>
    </location>
</feature>
<comment type="caution">
    <text evidence="3">The sequence shown here is derived from an EMBL/GenBank/DDBJ whole genome shotgun (WGS) entry which is preliminary data.</text>
</comment>
<feature type="compositionally biased region" description="Low complexity" evidence="2">
    <location>
        <begin position="38"/>
        <end position="50"/>
    </location>
</feature>
<evidence type="ECO:0000256" key="1">
    <source>
        <dbReference type="SAM" id="Coils"/>
    </source>
</evidence>
<reference evidence="3 4" key="1">
    <citation type="submission" date="2015-06" db="EMBL/GenBank/DDBJ databases">
        <title>Expansion of signal transduction pathways in fungi by whole-genome duplication.</title>
        <authorList>
            <consortium name="DOE Joint Genome Institute"/>
            <person name="Corrochano L.M."/>
            <person name="Kuo A."/>
            <person name="Marcet-Houben M."/>
            <person name="Polaino S."/>
            <person name="Salamov A."/>
            <person name="Villalobos J.M."/>
            <person name="Alvarez M.I."/>
            <person name="Avalos J."/>
            <person name="Benito E.P."/>
            <person name="Benoit I."/>
            <person name="Burger G."/>
            <person name="Camino L.P."/>
            <person name="Canovas D."/>
            <person name="Cerda-Olmedo E."/>
            <person name="Cheng J.-F."/>
            <person name="Dominguez A."/>
            <person name="Elias M."/>
            <person name="Eslava A.P."/>
            <person name="Glaser F."/>
            <person name="Grimwood J."/>
            <person name="Gutierrez G."/>
            <person name="Heitman J."/>
            <person name="Henrissat B."/>
            <person name="Iturriaga E.A."/>
            <person name="Lang B.F."/>
            <person name="Lavin J.L."/>
            <person name="Lee S."/>
            <person name="Li W."/>
            <person name="Lindquist E."/>
            <person name="Lopez-Garcia S."/>
            <person name="Luque E.M."/>
            <person name="Marcos A.T."/>
            <person name="Martin J."/>
            <person name="Mccluskey K."/>
            <person name="Medina H.R."/>
            <person name="Miralles-Duran A."/>
            <person name="Miyazaki A."/>
            <person name="Munoz-Torres E."/>
            <person name="Oguiza J.A."/>
            <person name="Ohm R."/>
            <person name="Olmedo M."/>
            <person name="Orejas M."/>
            <person name="Ortiz-Castellanos L."/>
            <person name="Pisabarro A.G."/>
            <person name="Rodriguez-Romero J."/>
            <person name="Ruiz-Herrera J."/>
            <person name="Ruiz-Vazquez R."/>
            <person name="Sanz C."/>
            <person name="Schackwitz W."/>
            <person name="Schmutz J."/>
            <person name="Shahriari M."/>
            <person name="Shelest E."/>
            <person name="Silva-Franco F."/>
            <person name="Soanes D."/>
            <person name="Syed K."/>
            <person name="Tagua V.G."/>
            <person name="Talbot N.J."/>
            <person name="Thon M."/>
            <person name="De Vries R.P."/>
            <person name="Wiebenga A."/>
            <person name="Yadav J.S."/>
            <person name="Braun E.L."/>
            <person name="Baker S."/>
            <person name="Garre V."/>
            <person name="Horwitz B."/>
            <person name="Torres-Martinez S."/>
            <person name="Idnurm A."/>
            <person name="Herrera-Estrella A."/>
            <person name="Gabaldon T."/>
            <person name="Grigoriev I.V."/>
        </authorList>
    </citation>
    <scope>NUCLEOTIDE SEQUENCE [LARGE SCALE GENOMIC DNA]</scope>
    <source>
        <strain evidence="3 4">CBS 277.49</strain>
    </source>
</reference>
<keyword evidence="4" id="KW-1185">Reference proteome</keyword>
<dbReference type="AlphaFoldDB" id="A0A162RRC3"/>
<dbReference type="EMBL" id="AMYB01000001">
    <property type="protein sequence ID" value="OAD08159.1"/>
    <property type="molecule type" value="Genomic_DNA"/>
</dbReference>
<protein>
    <submittedName>
        <fullName evidence="3">Uncharacterized protein</fullName>
    </submittedName>
</protein>
<dbReference type="VEuPathDB" id="FungiDB:MUCCIDRAFT_158385"/>
<evidence type="ECO:0000313" key="4">
    <source>
        <dbReference type="Proteomes" id="UP000077051"/>
    </source>
</evidence>
<feature type="region of interest" description="Disordered" evidence="2">
    <location>
        <begin position="1"/>
        <end position="50"/>
    </location>
</feature>
<evidence type="ECO:0000313" key="3">
    <source>
        <dbReference type="EMBL" id="OAD08159.1"/>
    </source>
</evidence>
<evidence type="ECO:0000256" key="2">
    <source>
        <dbReference type="SAM" id="MobiDB-lite"/>
    </source>
</evidence>